<keyword evidence="2" id="KW-1185">Reference proteome</keyword>
<accession>A0ABS2PDY1</accession>
<evidence type="ECO:0000313" key="2">
    <source>
        <dbReference type="Proteomes" id="UP000741863"/>
    </source>
</evidence>
<protein>
    <submittedName>
        <fullName evidence="1">Heptaprenyl diphosphate synthase</fullName>
        <ecNumber evidence="1">2.5.1.30</ecNumber>
    </submittedName>
</protein>
<organism evidence="1 2">
    <name type="scientific">Geomicrobium sediminis</name>
    <dbReference type="NCBI Taxonomy" id="1347788"/>
    <lineage>
        <taxon>Bacteria</taxon>
        <taxon>Bacillati</taxon>
        <taxon>Bacillota</taxon>
        <taxon>Bacilli</taxon>
        <taxon>Bacillales</taxon>
        <taxon>Geomicrobium</taxon>
    </lineage>
</organism>
<name>A0ABS2PDY1_9BACL</name>
<dbReference type="Proteomes" id="UP000741863">
    <property type="component" value="Unassembled WGS sequence"/>
</dbReference>
<evidence type="ECO:0000313" key="1">
    <source>
        <dbReference type="EMBL" id="MBM7633536.1"/>
    </source>
</evidence>
<keyword evidence="1" id="KW-0808">Transferase</keyword>
<dbReference type="Pfam" id="PF07307">
    <property type="entry name" value="HEPPP_synt_1"/>
    <property type="match status" value="1"/>
</dbReference>
<proteinExistence type="predicted"/>
<comment type="caution">
    <text evidence="1">The sequence shown here is derived from an EMBL/GenBank/DDBJ whole genome shotgun (WGS) entry which is preliminary data.</text>
</comment>
<dbReference type="GO" id="GO:0000010">
    <property type="term" value="F:heptaprenyl diphosphate synthase activity"/>
    <property type="evidence" value="ECO:0007669"/>
    <property type="project" value="UniProtKB-EC"/>
</dbReference>
<dbReference type="Gene3D" id="1.20.120.1450">
    <property type="match status" value="1"/>
</dbReference>
<reference evidence="1 2" key="1">
    <citation type="submission" date="2021-01" db="EMBL/GenBank/DDBJ databases">
        <title>Genomic Encyclopedia of Type Strains, Phase IV (KMG-IV): sequencing the most valuable type-strain genomes for metagenomic binning, comparative biology and taxonomic classification.</title>
        <authorList>
            <person name="Goeker M."/>
        </authorList>
    </citation>
    <scope>NUCLEOTIDE SEQUENCE [LARGE SCALE GENOMIC DNA]</scope>
    <source>
        <strain evidence="1 2">DSM 25540</strain>
    </source>
</reference>
<dbReference type="EMBL" id="JAFBEC010000007">
    <property type="protein sequence ID" value="MBM7633536.1"/>
    <property type="molecule type" value="Genomic_DNA"/>
</dbReference>
<sequence length="262" mass="30822">MRRMMNENERYDYVHDRFLKLSDHRYLHDHITRVSIDEDKTYLLINSIQDDNLREEEEVKRVTAGLLVDAALTTHQYVPLHNENEQREKEKQLVVLAGDWYSSLYYSELSKLGDVGLVRVFSRSIQKTNNAKIRLHERGWKDLEELEELITTMEATLIQNVGIYFNQRSIADFAGHFLTYRRLLDLIEHAEQDKEPFGSARLSPLFAIEPTDRDRENYIQEMISNLEVVAANVKDRLLASYQDNEAALSTQLKKRFMELVNK</sequence>
<dbReference type="EC" id="2.5.1.30" evidence="1"/>
<gene>
    <name evidence="1" type="ORF">JOD17_002630</name>
</gene>
<dbReference type="InterPro" id="IPR009920">
    <property type="entry name" value="HEPPP_synth_su1"/>
</dbReference>